<dbReference type="AlphaFoldDB" id="A0A1Y1YWN9"/>
<name>A0A1Y1YWN9_9FUNG</name>
<evidence type="ECO:0000313" key="1">
    <source>
        <dbReference type="EMBL" id="ORY01965.1"/>
    </source>
</evidence>
<keyword evidence="2" id="KW-1185">Reference proteome</keyword>
<comment type="caution">
    <text evidence="1">The sequence shown here is derived from an EMBL/GenBank/DDBJ whole genome shotgun (WGS) entry which is preliminary data.</text>
</comment>
<gene>
    <name evidence="1" type="ORF">LY90DRAFT_519683</name>
</gene>
<dbReference type="EMBL" id="MCOG01000497">
    <property type="protein sequence ID" value="ORY01965.1"/>
    <property type="molecule type" value="Genomic_DNA"/>
</dbReference>
<dbReference type="Proteomes" id="UP000193920">
    <property type="component" value="Unassembled WGS sequence"/>
</dbReference>
<sequence>MEYFIIRLTCIISLLHNRYNKHLIEFLLEINTYLKLMYNKITYYIWEKDPYDKNDMYAEDCIFQILKNTLNPIFNSVDAANVRYALGSIINIDKNIFNDIPFGINKCSAVNSCKGCNVVYNDIITEIIEKYCNFINELELIFKFIYYFTSLLYDIF</sequence>
<reference evidence="1 2" key="1">
    <citation type="submission" date="2016-08" db="EMBL/GenBank/DDBJ databases">
        <title>A Parts List for Fungal Cellulosomes Revealed by Comparative Genomics.</title>
        <authorList>
            <consortium name="DOE Joint Genome Institute"/>
            <person name="Haitjema C.H."/>
            <person name="Gilmore S.P."/>
            <person name="Henske J.K."/>
            <person name="Solomon K.V."/>
            <person name="De Groot R."/>
            <person name="Kuo A."/>
            <person name="Mondo S.J."/>
            <person name="Salamov A.A."/>
            <person name="Labutti K."/>
            <person name="Zhao Z."/>
            <person name="Chiniquy J."/>
            <person name="Barry K."/>
            <person name="Brewer H.M."/>
            <person name="Purvine S.O."/>
            <person name="Wright A.T."/>
            <person name="Boxma B."/>
            <person name="Van Alen T."/>
            <person name="Hackstein J.H."/>
            <person name="Baker S.E."/>
            <person name="Grigoriev I.V."/>
            <person name="O'Malley M.A."/>
        </authorList>
    </citation>
    <scope>NUCLEOTIDE SEQUENCE [LARGE SCALE GENOMIC DNA]</scope>
    <source>
        <strain evidence="1 2">G1</strain>
    </source>
</reference>
<proteinExistence type="predicted"/>
<organism evidence="1 2">
    <name type="scientific">Neocallimastix californiae</name>
    <dbReference type="NCBI Taxonomy" id="1754190"/>
    <lineage>
        <taxon>Eukaryota</taxon>
        <taxon>Fungi</taxon>
        <taxon>Fungi incertae sedis</taxon>
        <taxon>Chytridiomycota</taxon>
        <taxon>Chytridiomycota incertae sedis</taxon>
        <taxon>Neocallimastigomycetes</taxon>
        <taxon>Neocallimastigales</taxon>
        <taxon>Neocallimastigaceae</taxon>
        <taxon>Neocallimastix</taxon>
    </lineage>
</organism>
<evidence type="ECO:0000313" key="2">
    <source>
        <dbReference type="Proteomes" id="UP000193920"/>
    </source>
</evidence>
<protein>
    <submittedName>
        <fullName evidence="1">Uncharacterized protein</fullName>
    </submittedName>
</protein>
<accession>A0A1Y1YWN9</accession>